<dbReference type="AlphaFoldDB" id="A0A3S3MA93"/>
<protein>
    <submittedName>
        <fullName evidence="1">Uncharacterized protein</fullName>
    </submittedName>
</protein>
<accession>A0A3S3MA93</accession>
<dbReference type="EMBL" id="RBZY01000058">
    <property type="protein sequence ID" value="RWR16343.1"/>
    <property type="molecule type" value="Genomic_DNA"/>
</dbReference>
<organism evidence="1 2">
    <name type="scientific">Microbacterium enclense</name>
    <dbReference type="NCBI Taxonomy" id="993073"/>
    <lineage>
        <taxon>Bacteria</taxon>
        <taxon>Bacillati</taxon>
        <taxon>Actinomycetota</taxon>
        <taxon>Actinomycetes</taxon>
        <taxon>Micrococcales</taxon>
        <taxon>Microbacteriaceae</taxon>
        <taxon>Microbacterium</taxon>
    </lineage>
</organism>
<name>A0A3S3MA93_9MICO</name>
<comment type="caution">
    <text evidence="1">The sequence shown here is derived from an EMBL/GenBank/DDBJ whole genome shotgun (WGS) entry which is preliminary data.</text>
</comment>
<reference evidence="1 2" key="1">
    <citation type="journal article" date="2018" name="Front. Microbiol.">
        <title>Novel Insights Into Bacterial Dimethylsulfoniopropionate Catabolism in the East China Sea.</title>
        <authorList>
            <person name="Liu J."/>
            <person name="Liu J."/>
            <person name="Zhang S.H."/>
            <person name="Liang J."/>
            <person name="Lin H."/>
            <person name="Song D."/>
            <person name="Yang G.P."/>
            <person name="Todd J.D."/>
            <person name="Zhang X.H."/>
        </authorList>
    </citation>
    <scope>NUCLEOTIDE SEQUENCE [LARGE SCALE GENOMIC DNA]</scope>
    <source>
        <strain evidence="1 2">ZYFD042</strain>
    </source>
</reference>
<proteinExistence type="predicted"/>
<dbReference type="Proteomes" id="UP000285970">
    <property type="component" value="Unassembled WGS sequence"/>
</dbReference>
<gene>
    <name evidence="1" type="ORF">D8Y23_13695</name>
</gene>
<evidence type="ECO:0000313" key="2">
    <source>
        <dbReference type="Proteomes" id="UP000285970"/>
    </source>
</evidence>
<evidence type="ECO:0000313" key="1">
    <source>
        <dbReference type="EMBL" id="RWR16343.1"/>
    </source>
</evidence>
<sequence>MSAMPVATDLAPYRAAIAELAPLVRLADAEEAGILRIVDGRGAWWDRLERLIDAVGVVVDEPQPAPASAHERLRALGVPIIVSRRRLRADVVATVAAVSTAHVVVDAWGAPSEAAPLLRDAVGWARVLAGGPLELLAQAETPTADILALAQGDLGVSVTRTVGGSGVGDTLTAIALGSHRVEVRADSAAMIEVAGDDVDGRRLAAPRRESAERVALRRLRDAVRAGVRPADLDELAHDDRILGPE</sequence>
<dbReference type="OrthoDB" id="5063741at2"/>
<dbReference type="RefSeq" id="WP_128218653.1">
    <property type="nucleotide sequence ID" value="NZ_RBZY01000058.1"/>
</dbReference>